<accession>A0A3M7Q220</accession>
<evidence type="ECO:0000256" key="1">
    <source>
        <dbReference type="SAM" id="MobiDB-lite"/>
    </source>
</evidence>
<sequence>MDRDPSIAHQDNLKAFVQTPTADTTPLLDSAWKWLLLAKNIISKGNKHYIASCLSKKNELQPADITTYESALKKTSWKSFDVFIRGINMCRVVTLNNQDFHHSKCSCPSYDKTNICKRIICVASYFKLFAIPPRSRTCLWEKNESVVLLKKISRLLLGSELYFISDDGNILVKIWKYISEGKEIVPILDYKKNVSTLDSMDPSPTMPPPKSSLIPDDSRNQRNQRRNSTKRIKTDQEEESSDDEPTA</sequence>
<gene>
    <name evidence="2" type="ORF">BpHYR1_030368</name>
</gene>
<proteinExistence type="predicted"/>
<organism evidence="2 3">
    <name type="scientific">Brachionus plicatilis</name>
    <name type="common">Marine rotifer</name>
    <name type="synonym">Brachionus muelleri</name>
    <dbReference type="NCBI Taxonomy" id="10195"/>
    <lineage>
        <taxon>Eukaryota</taxon>
        <taxon>Metazoa</taxon>
        <taxon>Spiralia</taxon>
        <taxon>Gnathifera</taxon>
        <taxon>Rotifera</taxon>
        <taxon>Eurotatoria</taxon>
        <taxon>Monogononta</taxon>
        <taxon>Pseudotrocha</taxon>
        <taxon>Ploima</taxon>
        <taxon>Brachionidae</taxon>
        <taxon>Brachionus</taxon>
    </lineage>
</organism>
<dbReference type="Proteomes" id="UP000276133">
    <property type="component" value="Unassembled WGS sequence"/>
</dbReference>
<feature type="compositionally biased region" description="Basic residues" evidence="1">
    <location>
        <begin position="222"/>
        <end position="231"/>
    </location>
</feature>
<keyword evidence="3" id="KW-1185">Reference proteome</keyword>
<reference evidence="2 3" key="1">
    <citation type="journal article" date="2018" name="Sci. Rep.">
        <title>Genomic signatures of local adaptation to the degree of environmental predictability in rotifers.</title>
        <authorList>
            <person name="Franch-Gras L."/>
            <person name="Hahn C."/>
            <person name="Garcia-Roger E.M."/>
            <person name="Carmona M.J."/>
            <person name="Serra M."/>
            <person name="Gomez A."/>
        </authorList>
    </citation>
    <scope>NUCLEOTIDE SEQUENCE [LARGE SCALE GENOMIC DNA]</scope>
    <source>
        <strain evidence="2">HYR1</strain>
    </source>
</reference>
<feature type="region of interest" description="Disordered" evidence="1">
    <location>
        <begin position="198"/>
        <end position="247"/>
    </location>
</feature>
<name>A0A3M7Q220_BRAPC</name>
<comment type="caution">
    <text evidence="2">The sequence shown here is derived from an EMBL/GenBank/DDBJ whole genome shotgun (WGS) entry which is preliminary data.</text>
</comment>
<feature type="compositionally biased region" description="Acidic residues" evidence="1">
    <location>
        <begin position="236"/>
        <end position="247"/>
    </location>
</feature>
<evidence type="ECO:0000313" key="3">
    <source>
        <dbReference type="Proteomes" id="UP000276133"/>
    </source>
</evidence>
<evidence type="ECO:0008006" key="4">
    <source>
        <dbReference type="Google" id="ProtNLM"/>
    </source>
</evidence>
<dbReference type="AlphaFoldDB" id="A0A3M7Q220"/>
<dbReference type="EMBL" id="REGN01007894">
    <property type="protein sequence ID" value="RNA05011.1"/>
    <property type="molecule type" value="Genomic_DNA"/>
</dbReference>
<evidence type="ECO:0000313" key="2">
    <source>
        <dbReference type="EMBL" id="RNA05011.1"/>
    </source>
</evidence>
<protein>
    <recommendedName>
        <fullName evidence="4">SWIM-type domain-containing protein</fullName>
    </recommendedName>
</protein>